<evidence type="ECO:0008006" key="4">
    <source>
        <dbReference type="Google" id="ProtNLM"/>
    </source>
</evidence>
<sequence>MRVNRVVSVAATVALGAAAVCGGAGIARGQSVDTGSATAGSVAPRALTLSLDSTDADGAAGSLVNNTDLDVECELLVGPAALIRSLEENLAAGGGLDGPEGYADALVAATTAGTVRADLLELSGGESGTWQVELSAVEDFAAGVMALCAHEYLYVYEFTYESDGGGSLDLGALTLGSAVLGSSGSPDTR</sequence>
<accession>A0ABN2J357</accession>
<gene>
    <name evidence="2" type="ORF">GCM10009831_28670</name>
</gene>
<evidence type="ECO:0000256" key="1">
    <source>
        <dbReference type="SAM" id="SignalP"/>
    </source>
</evidence>
<dbReference type="Proteomes" id="UP001500383">
    <property type="component" value="Unassembled WGS sequence"/>
</dbReference>
<evidence type="ECO:0000313" key="3">
    <source>
        <dbReference type="Proteomes" id="UP001500383"/>
    </source>
</evidence>
<keyword evidence="1" id="KW-0732">Signal</keyword>
<name>A0ABN2J357_9ACTN</name>
<protein>
    <recommendedName>
        <fullName evidence="4">Lipoprotein</fullName>
    </recommendedName>
</protein>
<comment type="caution">
    <text evidence="2">The sequence shown here is derived from an EMBL/GenBank/DDBJ whole genome shotgun (WGS) entry which is preliminary data.</text>
</comment>
<reference evidence="2 3" key="1">
    <citation type="journal article" date="2019" name="Int. J. Syst. Evol. Microbiol.">
        <title>The Global Catalogue of Microorganisms (GCM) 10K type strain sequencing project: providing services to taxonomists for standard genome sequencing and annotation.</title>
        <authorList>
            <consortium name="The Broad Institute Genomics Platform"/>
            <consortium name="The Broad Institute Genome Sequencing Center for Infectious Disease"/>
            <person name="Wu L."/>
            <person name="Ma J."/>
        </authorList>
    </citation>
    <scope>NUCLEOTIDE SEQUENCE [LARGE SCALE GENOMIC DNA]</scope>
    <source>
        <strain evidence="2 3">JCM 16002</strain>
    </source>
</reference>
<feature type="chain" id="PRO_5045868429" description="Lipoprotein" evidence="1">
    <location>
        <begin position="20"/>
        <end position="189"/>
    </location>
</feature>
<organism evidence="2 3">
    <name type="scientific">Dietzia cercidiphylli</name>
    <dbReference type="NCBI Taxonomy" id="498199"/>
    <lineage>
        <taxon>Bacteria</taxon>
        <taxon>Bacillati</taxon>
        <taxon>Actinomycetota</taxon>
        <taxon>Actinomycetes</taxon>
        <taxon>Mycobacteriales</taxon>
        <taxon>Dietziaceae</taxon>
        <taxon>Dietzia</taxon>
    </lineage>
</organism>
<keyword evidence="3" id="KW-1185">Reference proteome</keyword>
<dbReference type="EMBL" id="BAAAQG010000015">
    <property type="protein sequence ID" value="GAA1717037.1"/>
    <property type="molecule type" value="Genomic_DNA"/>
</dbReference>
<evidence type="ECO:0000313" key="2">
    <source>
        <dbReference type="EMBL" id="GAA1717037.1"/>
    </source>
</evidence>
<proteinExistence type="predicted"/>
<feature type="signal peptide" evidence="1">
    <location>
        <begin position="1"/>
        <end position="19"/>
    </location>
</feature>